<keyword evidence="7" id="KW-0594">Phospholipid biosynthesis</keyword>
<dbReference type="NCBIfam" id="TIGR00125">
    <property type="entry name" value="cyt_tran_rel"/>
    <property type="match status" value="2"/>
</dbReference>
<evidence type="ECO:0000256" key="1">
    <source>
        <dbReference type="ARBA" id="ARBA00005189"/>
    </source>
</evidence>
<dbReference type="GO" id="GO:0004306">
    <property type="term" value="F:ethanolamine-phosphate cytidylyltransferase activity"/>
    <property type="evidence" value="ECO:0007669"/>
    <property type="project" value="UniProtKB-EC"/>
</dbReference>
<dbReference type="OrthoDB" id="40021at2759"/>
<dbReference type="SUPFAM" id="SSF52374">
    <property type="entry name" value="Nucleotidylyl transferase"/>
    <property type="match status" value="2"/>
</dbReference>
<comment type="caution">
    <text evidence="14">The sequence shown here is derived from an EMBL/GenBank/DDBJ whole genome shotgun (WGS) entry which is preliminary data.</text>
</comment>
<feature type="region of interest" description="Disordered" evidence="12">
    <location>
        <begin position="1"/>
        <end position="48"/>
    </location>
</feature>
<comment type="similarity">
    <text evidence="2">Belongs to the cytidylyltransferase family.</text>
</comment>
<proteinExistence type="inferred from homology"/>
<evidence type="ECO:0000256" key="10">
    <source>
        <dbReference type="ARBA" id="ARBA00024221"/>
    </source>
</evidence>
<keyword evidence="4" id="KW-0808">Transferase</keyword>
<dbReference type="GO" id="GO:0006646">
    <property type="term" value="P:phosphatidylethanolamine biosynthetic process"/>
    <property type="evidence" value="ECO:0007669"/>
    <property type="project" value="UniProtKB-UniPathway"/>
</dbReference>
<dbReference type="PANTHER" id="PTHR45780">
    <property type="entry name" value="ETHANOLAMINE-PHOSPHATE CYTIDYLYLTRANSFERASE"/>
    <property type="match status" value="1"/>
</dbReference>
<dbReference type="Proteomes" id="UP000245119">
    <property type="component" value="Linkage Group LG1"/>
</dbReference>
<evidence type="ECO:0000256" key="3">
    <source>
        <dbReference type="ARBA" id="ARBA00022516"/>
    </source>
</evidence>
<feature type="domain" description="Cytidyltransferase-like" evidence="13">
    <location>
        <begin position="127"/>
        <end position="251"/>
    </location>
</feature>
<name>A0A2T7Q192_POMCA</name>
<evidence type="ECO:0000256" key="9">
    <source>
        <dbReference type="ARBA" id="ARBA00024191"/>
    </source>
</evidence>
<dbReference type="UniPathway" id="UPA00558">
    <property type="reaction ID" value="UER00742"/>
</dbReference>
<dbReference type="FunFam" id="3.40.50.620:FF:000108">
    <property type="entry name" value="Ethanolamine-phosphate cytidylyltransferase isoform 2"/>
    <property type="match status" value="1"/>
</dbReference>
<evidence type="ECO:0000256" key="8">
    <source>
        <dbReference type="ARBA" id="ARBA00023264"/>
    </source>
</evidence>
<dbReference type="CDD" id="cd02174">
    <property type="entry name" value="CCT"/>
    <property type="match status" value="1"/>
</dbReference>
<keyword evidence="5" id="KW-0548">Nucleotidyltransferase</keyword>
<dbReference type="InterPro" id="IPR014729">
    <property type="entry name" value="Rossmann-like_a/b/a_fold"/>
</dbReference>
<evidence type="ECO:0000313" key="14">
    <source>
        <dbReference type="EMBL" id="PVD39410.1"/>
    </source>
</evidence>
<evidence type="ECO:0000256" key="7">
    <source>
        <dbReference type="ARBA" id="ARBA00023209"/>
    </source>
</evidence>
<reference evidence="14 15" key="1">
    <citation type="submission" date="2018-04" db="EMBL/GenBank/DDBJ databases">
        <title>The genome of golden apple snail Pomacea canaliculata provides insight into stress tolerance and invasive adaptation.</title>
        <authorList>
            <person name="Liu C."/>
            <person name="Liu B."/>
            <person name="Ren Y."/>
            <person name="Zhang Y."/>
            <person name="Wang H."/>
            <person name="Li S."/>
            <person name="Jiang F."/>
            <person name="Yin L."/>
            <person name="Zhang G."/>
            <person name="Qian W."/>
            <person name="Fan W."/>
        </authorList>
    </citation>
    <scope>NUCLEOTIDE SEQUENCE [LARGE SCALE GENOMIC DNA]</scope>
    <source>
        <strain evidence="14">SZHN2017</strain>
        <tissue evidence="14">Muscle</tissue>
    </source>
</reference>
<organism evidence="14 15">
    <name type="scientific">Pomacea canaliculata</name>
    <name type="common">Golden apple snail</name>
    <dbReference type="NCBI Taxonomy" id="400727"/>
    <lineage>
        <taxon>Eukaryota</taxon>
        <taxon>Metazoa</taxon>
        <taxon>Spiralia</taxon>
        <taxon>Lophotrochozoa</taxon>
        <taxon>Mollusca</taxon>
        <taxon>Gastropoda</taxon>
        <taxon>Caenogastropoda</taxon>
        <taxon>Architaenioglossa</taxon>
        <taxon>Ampullarioidea</taxon>
        <taxon>Ampullariidae</taxon>
        <taxon>Pomacea</taxon>
    </lineage>
</organism>
<dbReference type="InterPro" id="IPR004821">
    <property type="entry name" value="Cyt_trans-like"/>
</dbReference>
<dbReference type="InterPro" id="IPR041723">
    <property type="entry name" value="CCT"/>
</dbReference>
<dbReference type="Pfam" id="PF01467">
    <property type="entry name" value="CTP_transf_like"/>
    <property type="match status" value="2"/>
</dbReference>
<evidence type="ECO:0000256" key="12">
    <source>
        <dbReference type="SAM" id="MobiDB-lite"/>
    </source>
</evidence>
<dbReference type="EC" id="2.7.7.14" evidence="10"/>
<dbReference type="STRING" id="400727.A0A2T7Q192"/>
<dbReference type="PANTHER" id="PTHR45780:SF2">
    <property type="entry name" value="ETHANOLAMINE-PHOSPHATE CYTIDYLYLTRANSFERASE"/>
    <property type="match status" value="1"/>
</dbReference>
<evidence type="ECO:0000256" key="11">
    <source>
        <dbReference type="ARBA" id="ARBA00031473"/>
    </source>
</evidence>
<feature type="domain" description="Cytidyltransferase-like" evidence="13">
    <location>
        <begin position="319"/>
        <end position="389"/>
    </location>
</feature>
<evidence type="ECO:0000256" key="2">
    <source>
        <dbReference type="ARBA" id="ARBA00010101"/>
    </source>
</evidence>
<keyword evidence="15" id="KW-1185">Reference proteome</keyword>
<sequence>MANLLDTKSMRQQQKKRVPATVNRQQQSPHLNEPEVEAEEGKPFKHPPNLFQFREVQESNDAEILKAEVGVKFAAPKLVDCDLDTLAGNIQRALHVQFTMATKRAEEGTPTEELPSGKKKKTVRVWMDGCFDMVHFGHANALRQQGKQFGDELIVGVHSDEEISKHKGPPVFNEQERYKMVRAIKWVDQIVENAPYVTALETLEEYDCDFCVHGDDITTTADGQDTYHLVKAAGKYRECKRTEGISTTDLVGRMLLVTKSHHQQDKAAIDETSVGNISKGPSARSPWTGVSQFLTTTKKIIQFAEGKEPKPGDRIVYSHVGHLDFLEKASEEGDFVIVGLHTDPIVNRYKGANYPIMNLHERVLSVLACRHVSEVVIGAPYEVTGDLMDHFKEPKKRGKFKIINSNNSLTTEMIIERIIKNRLEFEARNKKKEEKELKILEYLKGSQNKTG</sequence>
<dbReference type="InterPro" id="IPR044608">
    <property type="entry name" value="Ect1/PCYT2"/>
</dbReference>
<evidence type="ECO:0000313" key="15">
    <source>
        <dbReference type="Proteomes" id="UP000245119"/>
    </source>
</evidence>
<keyword evidence="6" id="KW-0443">Lipid metabolism</keyword>
<dbReference type="EMBL" id="PZQS01000001">
    <property type="protein sequence ID" value="PVD39410.1"/>
    <property type="molecule type" value="Genomic_DNA"/>
</dbReference>
<dbReference type="AlphaFoldDB" id="A0A2T7Q192"/>
<dbReference type="GO" id="GO:0005737">
    <property type="term" value="C:cytoplasm"/>
    <property type="evidence" value="ECO:0007669"/>
    <property type="project" value="TreeGrafter"/>
</dbReference>
<evidence type="ECO:0000256" key="5">
    <source>
        <dbReference type="ARBA" id="ARBA00022695"/>
    </source>
</evidence>
<comment type="pathway">
    <text evidence="9">Phospholipid metabolism; phosphatidylethanolamine biosynthesis; phosphatidylethanolamine from ethanolamine: step 2/3.</text>
</comment>
<keyword evidence="3" id="KW-0444">Lipid biosynthesis</keyword>
<protein>
    <recommendedName>
        <fullName evidence="10">ethanolamine-phosphate cytidylyltransferase</fullName>
        <ecNumber evidence="10">2.7.7.14</ecNumber>
    </recommendedName>
    <alternativeName>
        <fullName evidence="11">CTP:phosphoethanolamine cytidylyltransferase</fullName>
    </alternativeName>
</protein>
<comment type="pathway">
    <text evidence="1">Lipid metabolism.</text>
</comment>
<keyword evidence="8" id="KW-1208">Phospholipid metabolism</keyword>
<evidence type="ECO:0000256" key="4">
    <source>
        <dbReference type="ARBA" id="ARBA00022679"/>
    </source>
</evidence>
<gene>
    <name evidence="14" type="ORF">C0Q70_02040</name>
</gene>
<evidence type="ECO:0000259" key="13">
    <source>
        <dbReference type="Pfam" id="PF01467"/>
    </source>
</evidence>
<dbReference type="Gene3D" id="3.40.50.620">
    <property type="entry name" value="HUPs"/>
    <property type="match status" value="3"/>
</dbReference>
<accession>A0A2T7Q192</accession>
<evidence type="ECO:0000256" key="6">
    <source>
        <dbReference type="ARBA" id="ARBA00023098"/>
    </source>
</evidence>